<accession>A0A328HKD8</accession>
<comment type="caution">
    <text evidence="2">The sequence shown here is derived from an EMBL/GenBank/DDBJ whole genome shotgun (WGS) entry which is preliminary data.</text>
</comment>
<dbReference type="Proteomes" id="UP000249166">
    <property type="component" value="Unassembled WGS sequence"/>
</dbReference>
<dbReference type="Gene3D" id="3.10.450.50">
    <property type="match status" value="1"/>
</dbReference>
<dbReference type="AlphaFoldDB" id="A0A328HKD8"/>
<proteinExistence type="predicted"/>
<sequence>MSEVINRLAAALDAHDLEAAAALFHHDYRSSQPAHPGRAFVGRAQMHANWQAIFAGIPDIHTELVGSVDDGNTTWSEWDWTGNRADGQPFRARGVILFEITGGLITAGRLYMEELENDEESIEAAVHSMSGRTPDKPQG</sequence>
<dbReference type="OrthoDB" id="3542814at2"/>
<evidence type="ECO:0000313" key="2">
    <source>
        <dbReference type="EMBL" id="RAM38621.1"/>
    </source>
</evidence>
<protein>
    <submittedName>
        <fullName evidence="2">Nuclear transport factor 2 family protein</fullName>
    </submittedName>
</protein>
<gene>
    <name evidence="2" type="ORF">DBZ45_03980</name>
</gene>
<dbReference type="EMBL" id="QLNP01000047">
    <property type="protein sequence ID" value="RAM38621.1"/>
    <property type="molecule type" value="Genomic_DNA"/>
</dbReference>
<dbReference type="InterPro" id="IPR037401">
    <property type="entry name" value="SnoaL-like"/>
</dbReference>
<evidence type="ECO:0000313" key="3">
    <source>
        <dbReference type="Proteomes" id="UP000249166"/>
    </source>
</evidence>
<feature type="domain" description="SnoaL-like" evidence="1">
    <location>
        <begin position="6"/>
        <end position="106"/>
    </location>
</feature>
<evidence type="ECO:0000259" key="1">
    <source>
        <dbReference type="Pfam" id="PF12680"/>
    </source>
</evidence>
<dbReference type="SUPFAM" id="SSF54427">
    <property type="entry name" value="NTF2-like"/>
    <property type="match status" value="1"/>
</dbReference>
<reference evidence="2 3" key="1">
    <citation type="submission" date="2018-04" db="EMBL/GenBank/DDBJ databases">
        <title>Bacteria isolated from cave deposits of Manipur.</title>
        <authorList>
            <person name="Sahoo D."/>
            <person name="Sarangthem I."/>
            <person name="Nandeibam J."/>
        </authorList>
    </citation>
    <scope>NUCLEOTIDE SEQUENCE [LARGE SCALE GENOMIC DNA]</scope>
    <source>
        <strain evidence="3">mrc11</strain>
    </source>
</reference>
<dbReference type="RefSeq" id="WP_111902660.1">
    <property type="nucleotide sequence ID" value="NZ_QLNP01000047.1"/>
</dbReference>
<dbReference type="InterPro" id="IPR032710">
    <property type="entry name" value="NTF2-like_dom_sf"/>
</dbReference>
<name>A0A328HKD8_ARTGO</name>
<organism evidence="2 3">
    <name type="scientific">Arthrobacter globiformis</name>
    <dbReference type="NCBI Taxonomy" id="1665"/>
    <lineage>
        <taxon>Bacteria</taxon>
        <taxon>Bacillati</taxon>
        <taxon>Actinomycetota</taxon>
        <taxon>Actinomycetes</taxon>
        <taxon>Micrococcales</taxon>
        <taxon>Micrococcaceae</taxon>
        <taxon>Arthrobacter</taxon>
    </lineage>
</organism>
<dbReference type="Pfam" id="PF12680">
    <property type="entry name" value="SnoaL_2"/>
    <property type="match status" value="1"/>
</dbReference>